<gene>
    <name evidence="10" type="primary">LOC105270738</name>
</gene>
<dbReference type="GeneID" id="105270738"/>
<dbReference type="InterPro" id="IPR051973">
    <property type="entry name" value="tRNA_Anticodon_Mtase-Reg"/>
</dbReference>
<dbReference type="InterPro" id="IPR015943">
    <property type="entry name" value="WD40/YVTN_repeat-like_dom_sf"/>
</dbReference>
<evidence type="ECO:0000256" key="6">
    <source>
        <dbReference type="ARBA" id="ARBA00038255"/>
    </source>
</evidence>
<evidence type="ECO:0000313" key="9">
    <source>
        <dbReference type="Proteomes" id="UP000694866"/>
    </source>
</evidence>
<evidence type="ECO:0000256" key="7">
    <source>
        <dbReference type="ARBA" id="ARBA00040154"/>
    </source>
</evidence>
<feature type="repeat" description="WD" evidence="8">
    <location>
        <begin position="34"/>
        <end position="68"/>
    </location>
</feature>
<dbReference type="Gene3D" id="2.130.10.10">
    <property type="entry name" value="YVTN repeat-like/Quinoprotein amine dehydrogenase"/>
    <property type="match status" value="4"/>
</dbReference>
<evidence type="ECO:0000313" key="10">
    <source>
        <dbReference type="RefSeq" id="XP_011310169.1"/>
    </source>
</evidence>
<dbReference type="RefSeq" id="XP_011310169.1">
    <property type="nucleotide sequence ID" value="XM_011311867.1"/>
</dbReference>
<name>A0A9R1U6E3_9HYME</name>
<dbReference type="SMART" id="SM00320">
    <property type="entry name" value="WD40"/>
    <property type="match status" value="8"/>
</dbReference>
<dbReference type="Pfam" id="PF00400">
    <property type="entry name" value="WD40"/>
    <property type="match status" value="2"/>
</dbReference>
<dbReference type="PANTHER" id="PTHR14344">
    <property type="entry name" value="WD REPEAT PROTEIN"/>
    <property type="match status" value="1"/>
</dbReference>
<comment type="similarity">
    <text evidence="6">Belongs to the WD repeat WDR6 family.</text>
</comment>
<reference evidence="10" key="1">
    <citation type="submission" date="2025-08" db="UniProtKB">
        <authorList>
            <consortium name="RefSeq"/>
        </authorList>
    </citation>
    <scope>IDENTIFICATION</scope>
    <source>
        <strain evidence="10">USDA-PBARC FA_bdor</strain>
        <tissue evidence="10">Whole organism</tissue>
    </source>
</reference>
<dbReference type="KEGG" id="fas:105270738"/>
<dbReference type="OrthoDB" id="5594999at2759"/>
<keyword evidence="9" id="KW-1185">Reference proteome</keyword>
<organism evidence="9 10">
    <name type="scientific">Fopius arisanus</name>
    <dbReference type="NCBI Taxonomy" id="64838"/>
    <lineage>
        <taxon>Eukaryota</taxon>
        <taxon>Metazoa</taxon>
        <taxon>Ecdysozoa</taxon>
        <taxon>Arthropoda</taxon>
        <taxon>Hexapoda</taxon>
        <taxon>Insecta</taxon>
        <taxon>Pterygota</taxon>
        <taxon>Neoptera</taxon>
        <taxon>Endopterygota</taxon>
        <taxon>Hymenoptera</taxon>
        <taxon>Apocrita</taxon>
        <taxon>Ichneumonoidea</taxon>
        <taxon>Braconidae</taxon>
        <taxon>Opiinae</taxon>
        <taxon>Fopius</taxon>
    </lineage>
</organism>
<dbReference type="GO" id="GO:0030488">
    <property type="term" value="P:tRNA methylation"/>
    <property type="evidence" value="ECO:0007669"/>
    <property type="project" value="TreeGrafter"/>
</dbReference>
<evidence type="ECO:0000256" key="5">
    <source>
        <dbReference type="ARBA" id="ARBA00022737"/>
    </source>
</evidence>
<keyword evidence="3 8" id="KW-0853">WD repeat</keyword>
<dbReference type="AlphaFoldDB" id="A0A9R1U6E3"/>
<evidence type="ECO:0000256" key="4">
    <source>
        <dbReference type="ARBA" id="ARBA00022694"/>
    </source>
</evidence>
<dbReference type="InterPro" id="IPR001680">
    <property type="entry name" value="WD40_rpt"/>
</dbReference>
<dbReference type="SUPFAM" id="SSF50978">
    <property type="entry name" value="WD40 repeat-like"/>
    <property type="match status" value="2"/>
</dbReference>
<dbReference type="InterPro" id="IPR036322">
    <property type="entry name" value="WD40_repeat_dom_sf"/>
</dbReference>
<sequence>MSSAFAVNYDSLICIWSETGVLRRKITAHGGAPVWSIDISPDRSTLITGGGDGGLNTWSLSNSSPILSHRFTYQKKTPKFVTYMHSGALAVFMDGGDLLYYNQTHQHSPPTTMIVLRRLSSYCLMHISPDRKKLAFASQDGHVIIFQEELTGEKNHPSLQEVLDQKIIDSKIFSLQWLSGASLLVCGPRGALKLLNFKGNHLEIQAEFTLPLSKECWTTSALICSSLLVCGDRTGNIIVYRVNPSPSKMPRQILQRIHGRLGVQSLGISGDKILSTGRDGTLRYHRLLEDDSGEHLEPLHWKKMPMEWVSRSLRTDDDVYVLGFKEIEFMIYSTRLERLLLRMICGGGHRSWDCLFNDGEINFVCIKDKQVHTTENLSIKSSNSIIPGLHSKEIHSLGVLGTSSRHRVILTGSEDCSIRVSVLERRSRGFEIVPLDVYDGHISSIKTIEILDLNLNSCEETEILSRSLVFSGGGRAQLKVWEVRVDFTKEIITRDDVVGMQLTSFMLRGTDRDRRKFPNSGTSYFLDPETRFMDISAQFCRWDKNIVILFVACSDGFIRVIFYDVEKKIASLLVEISYYNRCVLKVHSFEIEGGMILVSMATDGFINLWDGDFIVRGALEDGTAGEGLEPFGRWRAHQSGINSYDFREDGTVFFIVSGGDDNKVSFSVFEVFGDCQKREVRTKGFWESSDTHSAQITGARFIPNDQLLTTAIDQRVVLYDYNYSNEKLSVAPIKIIQTFVSDLQGLTVCHNPENCDETLAFVYGQGVEVLLHEHKAYN</sequence>
<evidence type="ECO:0000256" key="8">
    <source>
        <dbReference type="PROSITE-ProRule" id="PRU00221"/>
    </source>
</evidence>
<evidence type="ECO:0000256" key="1">
    <source>
        <dbReference type="ARBA" id="ARBA00004496"/>
    </source>
</evidence>
<evidence type="ECO:0000256" key="2">
    <source>
        <dbReference type="ARBA" id="ARBA00022490"/>
    </source>
</evidence>
<keyword evidence="5" id="KW-0677">Repeat</keyword>
<proteinExistence type="inferred from homology"/>
<keyword evidence="4" id="KW-0819">tRNA processing</keyword>
<dbReference type="PANTHER" id="PTHR14344:SF3">
    <property type="entry name" value="WD REPEAT-CONTAINING PROTEIN 6"/>
    <property type="match status" value="1"/>
</dbReference>
<keyword evidence="2" id="KW-0963">Cytoplasm</keyword>
<accession>A0A9R1U6E3</accession>
<dbReference type="GO" id="GO:0005737">
    <property type="term" value="C:cytoplasm"/>
    <property type="evidence" value="ECO:0007669"/>
    <property type="project" value="UniProtKB-SubCell"/>
</dbReference>
<dbReference type="Proteomes" id="UP000694866">
    <property type="component" value="Unplaced"/>
</dbReference>
<dbReference type="PROSITE" id="PS50082">
    <property type="entry name" value="WD_REPEATS_2"/>
    <property type="match status" value="1"/>
</dbReference>
<evidence type="ECO:0000256" key="3">
    <source>
        <dbReference type="ARBA" id="ARBA00022574"/>
    </source>
</evidence>
<comment type="subcellular location">
    <subcellularLocation>
        <location evidence="1">Cytoplasm</location>
    </subcellularLocation>
</comment>
<protein>
    <recommendedName>
        <fullName evidence="7">tRNA (34-2'-O)-methyltransferase regulator WDR6</fullName>
    </recommendedName>
</protein>